<dbReference type="InterPro" id="IPR011789">
    <property type="entry name" value="CueR"/>
</dbReference>
<dbReference type="SUPFAM" id="SSF46955">
    <property type="entry name" value="Putative DNA-binding domain"/>
    <property type="match status" value="1"/>
</dbReference>
<gene>
    <name evidence="8" type="ORF">SAMN05216210_2197</name>
</gene>
<comment type="subcellular location">
    <subcellularLocation>
        <location evidence="1">Cytoplasm</location>
    </subcellularLocation>
</comment>
<protein>
    <submittedName>
        <fullName evidence="8">Cu(I)-responsive transcriptional regulator</fullName>
    </submittedName>
</protein>
<dbReference type="OrthoDB" id="9808480at2"/>
<evidence type="ECO:0000256" key="4">
    <source>
        <dbReference type="ARBA" id="ARBA00023125"/>
    </source>
</evidence>
<dbReference type="AlphaFoldDB" id="A0A1H2GCE6"/>
<dbReference type="PANTHER" id="PTHR30204">
    <property type="entry name" value="REDOX-CYCLING DRUG-SENSING TRANSCRIPTIONAL ACTIVATOR SOXR"/>
    <property type="match status" value="1"/>
</dbReference>
<accession>A0A1H2GCE6</accession>
<evidence type="ECO:0000256" key="1">
    <source>
        <dbReference type="ARBA" id="ARBA00004496"/>
    </source>
</evidence>
<dbReference type="GO" id="GO:0005507">
    <property type="term" value="F:copper ion binding"/>
    <property type="evidence" value="ECO:0007669"/>
    <property type="project" value="InterPro"/>
</dbReference>
<keyword evidence="6" id="KW-0175">Coiled coil</keyword>
<feature type="domain" description="HTH merR-type" evidence="7">
    <location>
        <begin position="1"/>
        <end position="69"/>
    </location>
</feature>
<dbReference type="PROSITE" id="PS50937">
    <property type="entry name" value="HTH_MERR_2"/>
    <property type="match status" value="1"/>
</dbReference>
<dbReference type="PANTHER" id="PTHR30204:SF94">
    <property type="entry name" value="HEAVY METAL-DEPENDENT TRANSCRIPTIONAL REGULATOR HI_0293-RELATED"/>
    <property type="match status" value="1"/>
</dbReference>
<dbReference type="Pfam" id="PF00376">
    <property type="entry name" value="MerR"/>
    <property type="match status" value="1"/>
</dbReference>
<evidence type="ECO:0000256" key="3">
    <source>
        <dbReference type="ARBA" id="ARBA00023015"/>
    </source>
</evidence>
<feature type="coiled-coil region" evidence="6">
    <location>
        <begin position="81"/>
        <end position="108"/>
    </location>
</feature>
<dbReference type="InterPro" id="IPR009061">
    <property type="entry name" value="DNA-bd_dom_put_sf"/>
</dbReference>
<evidence type="ECO:0000256" key="6">
    <source>
        <dbReference type="SAM" id="Coils"/>
    </source>
</evidence>
<dbReference type="EMBL" id="LT629787">
    <property type="protein sequence ID" value="SDU17194.1"/>
    <property type="molecule type" value="Genomic_DNA"/>
</dbReference>
<keyword evidence="9" id="KW-1185">Reference proteome</keyword>
<dbReference type="RefSeq" id="WP_092386840.1">
    <property type="nucleotide sequence ID" value="NZ_LT629787.1"/>
</dbReference>
<organism evidence="8 9">
    <name type="scientific">Halopseudomonas salegens</name>
    <dbReference type="NCBI Taxonomy" id="1434072"/>
    <lineage>
        <taxon>Bacteria</taxon>
        <taxon>Pseudomonadati</taxon>
        <taxon>Pseudomonadota</taxon>
        <taxon>Gammaproteobacteria</taxon>
        <taxon>Pseudomonadales</taxon>
        <taxon>Pseudomonadaceae</taxon>
        <taxon>Halopseudomonas</taxon>
    </lineage>
</organism>
<keyword evidence="5" id="KW-0804">Transcription</keyword>
<evidence type="ECO:0000259" key="7">
    <source>
        <dbReference type="PROSITE" id="PS50937"/>
    </source>
</evidence>
<evidence type="ECO:0000256" key="5">
    <source>
        <dbReference type="ARBA" id="ARBA00023163"/>
    </source>
</evidence>
<keyword evidence="2" id="KW-0963">Cytoplasm</keyword>
<evidence type="ECO:0000313" key="9">
    <source>
        <dbReference type="Proteomes" id="UP000243924"/>
    </source>
</evidence>
<reference evidence="9" key="1">
    <citation type="submission" date="2016-10" db="EMBL/GenBank/DDBJ databases">
        <authorList>
            <person name="Varghese N."/>
            <person name="Submissions S."/>
        </authorList>
    </citation>
    <scope>NUCLEOTIDE SEQUENCE [LARGE SCALE GENOMIC DNA]</scope>
    <source>
        <strain evidence="9">CECT 8338</strain>
    </source>
</reference>
<dbReference type="InterPro" id="IPR047057">
    <property type="entry name" value="MerR_fam"/>
</dbReference>
<dbReference type="GO" id="GO:0005737">
    <property type="term" value="C:cytoplasm"/>
    <property type="evidence" value="ECO:0007669"/>
    <property type="project" value="UniProtKB-SubCell"/>
</dbReference>
<dbReference type="Gene3D" id="1.10.1660.10">
    <property type="match status" value="1"/>
</dbReference>
<dbReference type="SMART" id="SM00422">
    <property type="entry name" value="HTH_MERR"/>
    <property type="match status" value="1"/>
</dbReference>
<keyword evidence="4" id="KW-0238">DNA-binding</keyword>
<name>A0A1H2GCE6_9GAMM</name>
<dbReference type="InterPro" id="IPR015358">
    <property type="entry name" value="Tscrpt_reg_MerR_DNA-bd"/>
</dbReference>
<dbReference type="GO" id="GO:0003700">
    <property type="term" value="F:DNA-binding transcription factor activity"/>
    <property type="evidence" value="ECO:0007669"/>
    <property type="project" value="InterPro"/>
</dbReference>
<proteinExistence type="predicted"/>
<dbReference type="STRING" id="1434072.SAMN05216210_2197"/>
<evidence type="ECO:0000256" key="2">
    <source>
        <dbReference type="ARBA" id="ARBA00022490"/>
    </source>
</evidence>
<evidence type="ECO:0000313" key="8">
    <source>
        <dbReference type="EMBL" id="SDU17194.1"/>
    </source>
</evidence>
<dbReference type="PROSITE" id="PS00552">
    <property type="entry name" value="HTH_MERR_1"/>
    <property type="match status" value="1"/>
</dbReference>
<dbReference type="GO" id="GO:0003677">
    <property type="term" value="F:DNA binding"/>
    <property type="evidence" value="ECO:0007669"/>
    <property type="project" value="UniProtKB-KW"/>
</dbReference>
<dbReference type="InterPro" id="IPR000551">
    <property type="entry name" value="MerR-type_HTH_dom"/>
</dbReference>
<dbReference type="PRINTS" id="PR00040">
    <property type="entry name" value="HTHMERR"/>
</dbReference>
<dbReference type="CDD" id="cd01108">
    <property type="entry name" value="HTH_CueR"/>
    <property type="match status" value="1"/>
</dbReference>
<sequence>MNISDVARASGLSPRMIRHYEQIGLLPQVARKTSGYRDYSETELHSLRFIQHARSLGFSMEQVGQLLALWQNRQRSSAEVKQLVQGHLQELEKKIQDLQAMHDTLAQLADCCHGDNRPECPILDTLARSS</sequence>
<keyword evidence="3" id="KW-0805">Transcription regulation</keyword>
<dbReference type="NCBIfam" id="TIGR02044">
    <property type="entry name" value="CueR"/>
    <property type="match status" value="1"/>
</dbReference>
<dbReference type="GO" id="GO:0045893">
    <property type="term" value="P:positive regulation of DNA-templated transcription"/>
    <property type="evidence" value="ECO:0007669"/>
    <property type="project" value="InterPro"/>
</dbReference>
<dbReference type="Proteomes" id="UP000243924">
    <property type="component" value="Chromosome I"/>
</dbReference>
<dbReference type="Pfam" id="PF09278">
    <property type="entry name" value="MerR-DNA-bind"/>
    <property type="match status" value="1"/>
</dbReference>